<gene>
    <name evidence="1" type="ORF">CTRU02_214784</name>
</gene>
<organism evidence="1 2">
    <name type="scientific">Colletotrichum truncatum</name>
    <name type="common">Anthracnose fungus</name>
    <name type="synonym">Colletotrichum capsici</name>
    <dbReference type="NCBI Taxonomy" id="5467"/>
    <lineage>
        <taxon>Eukaryota</taxon>
        <taxon>Fungi</taxon>
        <taxon>Dikarya</taxon>
        <taxon>Ascomycota</taxon>
        <taxon>Pezizomycotina</taxon>
        <taxon>Sordariomycetes</taxon>
        <taxon>Hypocreomycetidae</taxon>
        <taxon>Glomerellales</taxon>
        <taxon>Glomerellaceae</taxon>
        <taxon>Colletotrichum</taxon>
        <taxon>Colletotrichum truncatum species complex</taxon>
    </lineage>
</organism>
<evidence type="ECO:0000313" key="2">
    <source>
        <dbReference type="Proteomes" id="UP000805649"/>
    </source>
</evidence>
<proteinExistence type="predicted"/>
<comment type="caution">
    <text evidence="1">The sequence shown here is derived from an EMBL/GenBank/DDBJ whole genome shotgun (WGS) entry which is preliminary data.</text>
</comment>
<keyword evidence="2" id="KW-1185">Reference proteome</keyword>
<protein>
    <submittedName>
        <fullName evidence="1">Uncharacterized protein</fullName>
    </submittedName>
</protein>
<sequence>MRNFNYQTPKIVALWILSPLGGQASLRIMELAPLNESEDWPFQYLDFTSAMGNRSSWSASIRIPIHAAFAAQSSSTRSIKEAPHDEFGNVKIPLVEPYLSGPEQPDEEGWYKVDQIQETIYASIAGLPFASKDGFRRDFNYSSTIETSYMYSNCIADHHEDSNIVTGDTVQMSSMYHNGVSFGTYGFGAIDPNNNFKLTSSESNGTRVKDIKVIHANKLWMAALIVASTIMLLAGLVTSALDIGKVALGTVGNLVPLSWQEVDRLYG</sequence>
<name>A0ACC3YFP9_COLTU</name>
<reference evidence="1 2" key="1">
    <citation type="journal article" date="2020" name="Phytopathology">
        <title>Genome Sequence Resources of Colletotrichum truncatum, C. plurivorum, C. musicola, and C. sojae: Four Species Pathogenic to Soybean (Glycine max).</title>
        <authorList>
            <person name="Rogerio F."/>
            <person name="Boufleur T.R."/>
            <person name="Ciampi-Guillardi M."/>
            <person name="Sukno S.A."/>
            <person name="Thon M.R."/>
            <person name="Massola Junior N.S."/>
            <person name="Baroncelli R."/>
        </authorList>
    </citation>
    <scope>NUCLEOTIDE SEQUENCE [LARGE SCALE GENOMIC DNA]</scope>
    <source>
        <strain evidence="1 2">CMES1059</strain>
    </source>
</reference>
<accession>A0ACC3YFP9</accession>
<evidence type="ECO:0000313" key="1">
    <source>
        <dbReference type="EMBL" id="KAL0930709.1"/>
    </source>
</evidence>
<dbReference type="EMBL" id="VUJX02000011">
    <property type="protein sequence ID" value="KAL0930709.1"/>
    <property type="molecule type" value="Genomic_DNA"/>
</dbReference>
<dbReference type="Proteomes" id="UP000805649">
    <property type="component" value="Unassembled WGS sequence"/>
</dbReference>